<dbReference type="EMBL" id="JAMWBK010000002">
    <property type="protein sequence ID" value="KAJ8907491.1"/>
    <property type="molecule type" value="Genomic_DNA"/>
</dbReference>
<dbReference type="AlphaFoldDB" id="A0AAV8UY11"/>
<dbReference type="PANTHER" id="PTHR47990">
    <property type="entry name" value="2-OXOGLUTARATE (2OG) AND FE(II)-DEPENDENT OXYGENASE SUPERFAMILY PROTEIN-RELATED"/>
    <property type="match status" value="1"/>
</dbReference>
<evidence type="ECO:0000259" key="2">
    <source>
        <dbReference type="PROSITE" id="PS51471"/>
    </source>
</evidence>
<dbReference type="Gene3D" id="2.60.120.330">
    <property type="entry name" value="B-lactam Antibiotic, Isopenicillin N Synthase, Chain"/>
    <property type="match status" value="1"/>
</dbReference>
<feature type="domain" description="Fe2OG dioxygenase" evidence="2">
    <location>
        <begin position="160"/>
        <end position="262"/>
    </location>
</feature>
<dbReference type="InterPro" id="IPR026992">
    <property type="entry name" value="DIOX_N"/>
</dbReference>
<dbReference type="SUPFAM" id="SSF51197">
    <property type="entry name" value="Clavaminate synthase-like"/>
    <property type="match status" value="1"/>
</dbReference>
<keyword evidence="1" id="KW-0479">Metal-binding</keyword>
<sequence>MDIQTIDMGEGFNEVEAIKSLRRAAQSHGFFFLKALSDEESSKMFETSKAFFALPEDVKKQESTDYTHGYLGPGWQLLDPGNQSRPDTKEAFCVGPELEDQTIQPPFYNKNTFPDTHMPEMRQVVTRYKERMFELSKRLNRIIALSFGLSEDYFDHTFEKSPAILRMLHYAAEKSDVEQGVLAAGAHTDWGMITLLLTDGQPGLQVEENGQWFDVIEPKGTLICNVGDMLQRWSNDTYKSSRHRVVNKTGLDRYSIVFFFHPNPKTVVSPLPNCGKPMYPGITCEEHLLSRFKATKQAPPV</sequence>
<keyword evidence="1" id="KW-0408">Iron</keyword>
<dbReference type="GO" id="GO:0016491">
    <property type="term" value="F:oxidoreductase activity"/>
    <property type="evidence" value="ECO:0007669"/>
    <property type="project" value="UniProtKB-KW"/>
</dbReference>
<dbReference type="Pfam" id="PF03171">
    <property type="entry name" value="2OG-FeII_Oxy"/>
    <property type="match status" value="1"/>
</dbReference>
<proteinExistence type="inferred from homology"/>
<protein>
    <recommendedName>
        <fullName evidence="2">Fe2OG dioxygenase domain-containing protein</fullName>
    </recommendedName>
</protein>
<dbReference type="InterPro" id="IPR044861">
    <property type="entry name" value="IPNS-like_FE2OG_OXY"/>
</dbReference>
<keyword evidence="1" id="KW-0560">Oxidoreductase</keyword>
<dbReference type="Proteomes" id="UP001157974">
    <property type="component" value="Unassembled WGS sequence"/>
</dbReference>
<organism evidence="3 4">
    <name type="scientific">Rhodosorus marinus</name>
    <dbReference type="NCBI Taxonomy" id="101924"/>
    <lineage>
        <taxon>Eukaryota</taxon>
        <taxon>Rhodophyta</taxon>
        <taxon>Stylonematophyceae</taxon>
        <taxon>Stylonematales</taxon>
        <taxon>Stylonemataceae</taxon>
        <taxon>Rhodosorus</taxon>
    </lineage>
</organism>
<gene>
    <name evidence="3" type="ORF">NDN08_007602</name>
</gene>
<accession>A0AAV8UY11</accession>
<dbReference type="Pfam" id="PF14226">
    <property type="entry name" value="DIOX_N"/>
    <property type="match status" value="1"/>
</dbReference>
<comment type="similarity">
    <text evidence="1">Belongs to the iron/ascorbate-dependent oxidoreductase family.</text>
</comment>
<dbReference type="InterPro" id="IPR050231">
    <property type="entry name" value="Iron_ascorbate_oxido_reductase"/>
</dbReference>
<keyword evidence="4" id="KW-1185">Reference proteome</keyword>
<evidence type="ECO:0000256" key="1">
    <source>
        <dbReference type="RuleBase" id="RU003682"/>
    </source>
</evidence>
<evidence type="ECO:0000313" key="4">
    <source>
        <dbReference type="Proteomes" id="UP001157974"/>
    </source>
</evidence>
<dbReference type="GO" id="GO:0046872">
    <property type="term" value="F:metal ion binding"/>
    <property type="evidence" value="ECO:0007669"/>
    <property type="project" value="UniProtKB-KW"/>
</dbReference>
<dbReference type="InterPro" id="IPR005123">
    <property type="entry name" value="Oxoglu/Fe-dep_dioxygenase_dom"/>
</dbReference>
<dbReference type="InterPro" id="IPR027443">
    <property type="entry name" value="IPNS-like_sf"/>
</dbReference>
<comment type="caution">
    <text evidence="3">The sequence shown here is derived from an EMBL/GenBank/DDBJ whole genome shotgun (WGS) entry which is preliminary data.</text>
</comment>
<reference evidence="3 4" key="1">
    <citation type="journal article" date="2023" name="Nat. Commun.">
        <title>Origin of minicircular mitochondrial genomes in red algae.</title>
        <authorList>
            <person name="Lee Y."/>
            <person name="Cho C.H."/>
            <person name="Lee Y.M."/>
            <person name="Park S.I."/>
            <person name="Yang J.H."/>
            <person name="West J.A."/>
            <person name="Bhattacharya D."/>
            <person name="Yoon H.S."/>
        </authorList>
    </citation>
    <scope>NUCLEOTIDE SEQUENCE [LARGE SCALE GENOMIC DNA]</scope>
    <source>
        <strain evidence="3 4">CCMP1338</strain>
        <tissue evidence="3">Whole cell</tissue>
    </source>
</reference>
<dbReference type="PROSITE" id="PS51471">
    <property type="entry name" value="FE2OG_OXY"/>
    <property type="match status" value="1"/>
</dbReference>
<name>A0AAV8UY11_9RHOD</name>
<evidence type="ECO:0000313" key="3">
    <source>
        <dbReference type="EMBL" id="KAJ8907491.1"/>
    </source>
</evidence>